<dbReference type="InterPro" id="IPR004175">
    <property type="entry name" value="RNA_CPDase"/>
</dbReference>
<feature type="short sequence motif" description="HXTX 2" evidence="2">
    <location>
        <begin position="122"/>
        <end position="125"/>
    </location>
</feature>
<reference evidence="3 4" key="1">
    <citation type="submission" date="2020-04" db="EMBL/GenBank/DDBJ databases">
        <title>Draft Whole-Genome sequence of Marichromatium bheemlicum DSM 18632, type strain.</title>
        <authorList>
            <person name="Kyndt J.A."/>
            <person name="Meyer T.E."/>
        </authorList>
    </citation>
    <scope>NUCLEOTIDE SEQUENCE [LARGE SCALE GENOMIC DNA]</scope>
    <source>
        <strain evidence="3 4">DSM 18632</strain>
    </source>
</reference>
<dbReference type="NCBIfam" id="TIGR02258">
    <property type="entry name" value="2_5_ligase"/>
    <property type="match status" value="1"/>
</dbReference>
<comment type="similarity">
    <text evidence="2">Belongs to the 2H phosphoesterase superfamily. ThpR family.</text>
</comment>
<dbReference type="HAMAP" id="MF_01940">
    <property type="entry name" value="RNA_CPDase"/>
    <property type="match status" value="1"/>
</dbReference>
<keyword evidence="1 2" id="KW-0378">Hydrolase</keyword>
<feature type="active site" description="Proton acceptor" evidence="2">
    <location>
        <position position="122"/>
    </location>
</feature>
<comment type="catalytic activity">
    <reaction evidence="2">
        <text>a 3'-end 2',3'-cyclophospho-ribonucleotide-RNA + H2O = a 3'-end 2'-phospho-ribonucleotide-RNA + H(+)</text>
        <dbReference type="Rhea" id="RHEA:11828"/>
        <dbReference type="Rhea" id="RHEA-COMP:10464"/>
        <dbReference type="Rhea" id="RHEA-COMP:17353"/>
        <dbReference type="ChEBI" id="CHEBI:15377"/>
        <dbReference type="ChEBI" id="CHEBI:15378"/>
        <dbReference type="ChEBI" id="CHEBI:83064"/>
        <dbReference type="ChEBI" id="CHEBI:173113"/>
        <dbReference type="EC" id="3.1.4.58"/>
    </reaction>
</comment>
<dbReference type="Gene3D" id="3.90.1140.10">
    <property type="entry name" value="Cyclic phosphodiesterase"/>
    <property type="match status" value="1"/>
</dbReference>
<evidence type="ECO:0000256" key="1">
    <source>
        <dbReference type="ARBA" id="ARBA00022801"/>
    </source>
</evidence>
<protein>
    <recommendedName>
        <fullName evidence="2">RNA 2',3'-cyclic phosphodiesterase</fullName>
        <shortName evidence="2">RNA 2',3'-CPDase</shortName>
        <ecNumber evidence="2">3.1.4.58</ecNumber>
    </recommendedName>
</protein>
<feature type="active site" description="Proton donor" evidence="2">
    <location>
        <position position="40"/>
    </location>
</feature>
<evidence type="ECO:0000313" key="4">
    <source>
        <dbReference type="Proteomes" id="UP000740754"/>
    </source>
</evidence>
<accession>A0ABX1I4G5</accession>
<evidence type="ECO:0000256" key="2">
    <source>
        <dbReference type="HAMAP-Rule" id="MF_01940"/>
    </source>
</evidence>
<dbReference type="Proteomes" id="UP000740754">
    <property type="component" value="Unassembled WGS sequence"/>
</dbReference>
<gene>
    <name evidence="3" type="primary">thpR</name>
    <name evidence="3" type="ORF">HF203_03485</name>
</gene>
<evidence type="ECO:0000313" key="3">
    <source>
        <dbReference type="EMBL" id="NKN32282.1"/>
    </source>
</evidence>
<dbReference type="PANTHER" id="PTHR35561:SF1">
    <property type="entry name" value="RNA 2',3'-CYCLIC PHOSPHODIESTERASE"/>
    <property type="match status" value="1"/>
</dbReference>
<sequence length="180" mass="20074">MVDRWFFALWPPPALRRALCERMPGWLPPGGRLAHGEDLHLTLVFLGALTPSQRDPVIAAADRVAGAPFELVLRCLGHFPRVGVAWCGPEPEPSALLQLHQALVALQHECRLPLERRPYRPHLTLARRSGAPAANFGSPLSWSVGDFVLARSVPGHLPRYRVERRWPLRPGYDLGPSPMQ</sequence>
<organism evidence="3 4">
    <name type="scientific">Marichromatium bheemlicum</name>
    <dbReference type="NCBI Taxonomy" id="365339"/>
    <lineage>
        <taxon>Bacteria</taxon>
        <taxon>Pseudomonadati</taxon>
        <taxon>Pseudomonadota</taxon>
        <taxon>Gammaproteobacteria</taxon>
        <taxon>Chromatiales</taxon>
        <taxon>Chromatiaceae</taxon>
        <taxon>Marichromatium</taxon>
    </lineage>
</organism>
<dbReference type="Pfam" id="PF13563">
    <property type="entry name" value="2_5_RNA_ligase2"/>
    <property type="match status" value="1"/>
</dbReference>
<feature type="short sequence motif" description="HXTX 1" evidence="2">
    <location>
        <begin position="40"/>
        <end position="43"/>
    </location>
</feature>
<dbReference type="EC" id="3.1.4.58" evidence="2"/>
<name>A0ABX1I4G5_9GAMM</name>
<dbReference type="EMBL" id="JAAXKX010000003">
    <property type="protein sequence ID" value="NKN32282.1"/>
    <property type="molecule type" value="Genomic_DNA"/>
</dbReference>
<dbReference type="SUPFAM" id="SSF55144">
    <property type="entry name" value="LigT-like"/>
    <property type="match status" value="1"/>
</dbReference>
<comment type="function">
    <text evidence="2">Hydrolyzes RNA 2',3'-cyclic phosphodiester to an RNA 2'-phosphomonoester.</text>
</comment>
<dbReference type="InterPro" id="IPR009097">
    <property type="entry name" value="Cyclic_Pdiesterase"/>
</dbReference>
<comment type="caution">
    <text evidence="3">The sequence shown here is derived from an EMBL/GenBank/DDBJ whole genome shotgun (WGS) entry which is preliminary data.</text>
</comment>
<keyword evidence="4" id="KW-1185">Reference proteome</keyword>
<dbReference type="PANTHER" id="PTHR35561">
    <property type="entry name" value="RNA 2',3'-CYCLIC PHOSPHODIESTERASE"/>
    <property type="match status" value="1"/>
</dbReference>
<proteinExistence type="inferred from homology"/>